<protein>
    <recommendedName>
        <fullName evidence="3">Eco29kI family restriction endonuclease</fullName>
    </recommendedName>
</protein>
<dbReference type="Pfam" id="PF09517">
    <property type="entry name" value="RE_Eco29kI"/>
    <property type="match status" value="1"/>
</dbReference>
<evidence type="ECO:0000313" key="1">
    <source>
        <dbReference type="EMBL" id="GGP12802.1"/>
    </source>
</evidence>
<dbReference type="Proteomes" id="UP000660745">
    <property type="component" value="Unassembled WGS sequence"/>
</dbReference>
<comment type="caution">
    <text evidence="1">The sequence shown here is derived from an EMBL/GenBank/DDBJ whole genome shotgun (WGS) entry which is preliminary data.</text>
</comment>
<evidence type="ECO:0000313" key="2">
    <source>
        <dbReference type="Proteomes" id="UP000660745"/>
    </source>
</evidence>
<dbReference type="EMBL" id="BMNK01000013">
    <property type="protein sequence ID" value="GGP12802.1"/>
    <property type="molecule type" value="Genomic_DNA"/>
</dbReference>
<sequence>MRRASHGDTLSRVSDYTPQFYDPLDTRNITAVICHELEAQPLVPLAPEIPKFDGSGLYAIYYAGASEPLYTPLVPHDIPIYVGQSLSHNSATGVATKSRSPLWARVRGHGRSIEGGGLSLTEFAVRLLRMPDVHADLGENGLRVNYQPVWNAVLRGFGSNEQGASTRKSARSKWDTVHQGRNRTYGESDHDRDALIEQAKAHIAARIALVGEVPWR</sequence>
<gene>
    <name evidence="1" type="ORF">GCM10012278_62000</name>
</gene>
<evidence type="ECO:0008006" key="3">
    <source>
        <dbReference type="Google" id="ProtNLM"/>
    </source>
</evidence>
<reference evidence="1" key="1">
    <citation type="journal article" date="2014" name="Int. J. Syst. Evol. Microbiol.">
        <title>Complete genome sequence of Corynebacterium casei LMG S-19264T (=DSM 44701T), isolated from a smear-ripened cheese.</title>
        <authorList>
            <consortium name="US DOE Joint Genome Institute (JGI-PGF)"/>
            <person name="Walter F."/>
            <person name="Albersmeier A."/>
            <person name="Kalinowski J."/>
            <person name="Ruckert C."/>
        </authorList>
    </citation>
    <scope>NUCLEOTIDE SEQUENCE</scope>
    <source>
        <strain evidence="1">CGMCC 4.7430</strain>
    </source>
</reference>
<keyword evidence="2" id="KW-1185">Reference proteome</keyword>
<name>A0A918ADF2_9ACTN</name>
<dbReference type="InterPro" id="IPR018575">
    <property type="entry name" value="Restrct_endonuc_II_Eco29kI"/>
</dbReference>
<proteinExistence type="predicted"/>
<accession>A0A918ADF2</accession>
<dbReference type="AlphaFoldDB" id="A0A918ADF2"/>
<reference evidence="1" key="2">
    <citation type="submission" date="2020-09" db="EMBL/GenBank/DDBJ databases">
        <authorList>
            <person name="Sun Q."/>
            <person name="Zhou Y."/>
        </authorList>
    </citation>
    <scope>NUCLEOTIDE SEQUENCE</scope>
    <source>
        <strain evidence="1">CGMCC 4.7430</strain>
    </source>
</reference>
<organism evidence="1 2">
    <name type="scientific">Nonomuraea glycinis</name>
    <dbReference type="NCBI Taxonomy" id="2047744"/>
    <lineage>
        <taxon>Bacteria</taxon>
        <taxon>Bacillati</taxon>
        <taxon>Actinomycetota</taxon>
        <taxon>Actinomycetes</taxon>
        <taxon>Streptosporangiales</taxon>
        <taxon>Streptosporangiaceae</taxon>
        <taxon>Nonomuraea</taxon>
    </lineage>
</organism>